<accession>A0A450T3U8</accession>
<dbReference type="EMBL" id="CAADEW010000111">
    <property type="protein sequence ID" value="VFJ61199.1"/>
    <property type="molecule type" value="Genomic_DNA"/>
</dbReference>
<reference evidence="1" key="1">
    <citation type="submission" date="2019-02" db="EMBL/GenBank/DDBJ databases">
        <authorList>
            <person name="Gruber-Vodicka R. H."/>
            <person name="Seah K. B. B."/>
        </authorList>
    </citation>
    <scope>NUCLEOTIDE SEQUENCE</scope>
    <source>
        <strain evidence="1">BECK_BZ15</strain>
    </source>
</reference>
<dbReference type="AlphaFoldDB" id="A0A450T3U8"/>
<name>A0A450T3U8_9GAMM</name>
<evidence type="ECO:0000313" key="1">
    <source>
        <dbReference type="EMBL" id="VFJ61199.1"/>
    </source>
</evidence>
<organism evidence="1">
    <name type="scientific">Candidatus Kentrum sp. FW</name>
    <dbReference type="NCBI Taxonomy" id="2126338"/>
    <lineage>
        <taxon>Bacteria</taxon>
        <taxon>Pseudomonadati</taxon>
        <taxon>Pseudomonadota</taxon>
        <taxon>Gammaproteobacteria</taxon>
        <taxon>Candidatus Kentrum</taxon>
    </lineage>
</organism>
<gene>
    <name evidence="1" type="ORF">BECKFW1821A_GA0114235_111124</name>
</gene>
<sequence>MEKSGYSGTWGRSVRRRRTMSHTLKARAQPPPSILFPTTCIVRPGYQELSDRGRHPDPFVAGRRAGGGMRRKWRWQILQGVQDTRVLVRPACWKGIWGRYPSCKKEHRPLLHTRPISGPVFDCPPPPFRVLGCAILAKRHPSEEPPDEHHYL</sequence>
<proteinExistence type="predicted"/>
<protein>
    <submittedName>
        <fullName evidence="1">Uncharacterized protein</fullName>
    </submittedName>
</protein>